<dbReference type="STRING" id="29542.A6070_01360"/>
<dbReference type="RefSeq" id="WP_072286716.1">
    <property type="nucleotide sequence ID" value="NZ_CP015455.1"/>
</dbReference>
<keyword evidence="2" id="KW-1185">Reference proteome</keyword>
<dbReference type="AlphaFoldDB" id="A0A1L3GGR2"/>
<dbReference type="Proteomes" id="UP000182264">
    <property type="component" value="Chromosome"/>
</dbReference>
<dbReference type="Pfam" id="PF03803">
    <property type="entry name" value="Scramblase"/>
    <property type="match status" value="1"/>
</dbReference>
<organism evidence="1 2">
    <name type="scientific">Syntrophotalea acetylenica</name>
    <name type="common">Pelobacter acetylenicus</name>
    <dbReference type="NCBI Taxonomy" id="29542"/>
    <lineage>
        <taxon>Bacteria</taxon>
        <taxon>Pseudomonadati</taxon>
        <taxon>Thermodesulfobacteriota</taxon>
        <taxon>Desulfuromonadia</taxon>
        <taxon>Desulfuromonadales</taxon>
        <taxon>Syntrophotaleaceae</taxon>
        <taxon>Syntrophotalea</taxon>
    </lineage>
</organism>
<reference evidence="1 2" key="1">
    <citation type="journal article" date="2017" name="Genome Announc.">
        <title>Complete Genome Sequences of Two Acetylene-Fermenting Pelobacter acetylenicus Strains.</title>
        <authorList>
            <person name="Sutton J.M."/>
            <person name="Baesman S.M."/>
            <person name="Fierst J.L."/>
            <person name="Poret-Peterson A.T."/>
            <person name="Oremland R.S."/>
            <person name="Dunlap D.S."/>
            <person name="Akob D.M."/>
        </authorList>
    </citation>
    <scope>NUCLEOTIDE SEQUENCE [LARGE SCALE GENOMIC DNA]</scope>
    <source>
        <strain evidence="1 2">DSM 3247</strain>
    </source>
</reference>
<dbReference type="GO" id="GO:0005886">
    <property type="term" value="C:plasma membrane"/>
    <property type="evidence" value="ECO:0007669"/>
    <property type="project" value="TreeGrafter"/>
</dbReference>
<dbReference type="SUPFAM" id="SSF54518">
    <property type="entry name" value="Tubby C-terminal domain-like"/>
    <property type="match status" value="1"/>
</dbReference>
<dbReference type="InterPro" id="IPR005552">
    <property type="entry name" value="Scramblase"/>
</dbReference>
<accession>A0A1L3GGR2</accession>
<dbReference type="InterPro" id="IPR025659">
    <property type="entry name" value="Tubby-like_C"/>
</dbReference>
<gene>
    <name evidence="1" type="ORF">A7E75_07400</name>
</gene>
<evidence type="ECO:0000313" key="2">
    <source>
        <dbReference type="Proteomes" id="UP000182264"/>
    </source>
</evidence>
<proteinExistence type="predicted"/>
<evidence type="ECO:0000313" key="1">
    <source>
        <dbReference type="EMBL" id="APG24868.1"/>
    </source>
</evidence>
<dbReference type="PANTHER" id="PTHR23248">
    <property type="entry name" value="PHOSPHOLIPID SCRAMBLASE-RELATED"/>
    <property type="match status" value="1"/>
</dbReference>
<dbReference type="OrthoDB" id="652307at2"/>
<dbReference type="GO" id="GO:0017128">
    <property type="term" value="F:phospholipid scramblase activity"/>
    <property type="evidence" value="ECO:0007669"/>
    <property type="project" value="InterPro"/>
</dbReference>
<name>A0A1L3GGR2_SYNAC</name>
<dbReference type="EMBL" id="CP015518">
    <property type="protein sequence ID" value="APG24868.1"/>
    <property type="molecule type" value="Genomic_DNA"/>
</dbReference>
<dbReference type="KEGG" id="pace:A6070_01360"/>
<dbReference type="PANTHER" id="PTHR23248:SF9">
    <property type="entry name" value="PHOSPHOLIPID SCRAMBLASE"/>
    <property type="match status" value="1"/>
</dbReference>
<protein>
    <submittedName>
        <fullName evidence="1">Scramblase</fullName>
    </submittedName>
</protein>
<sequence>METLSQVAGLVISQKKEWGEILTGFETRNRYKIFDAEGRELFLAREEPGNILLRWFLKAMRPFRLKIVTADGACKLAVRRPFRFYFHEAAVTDAEGRDLGTIRRRFALLRRIYTVTDCQQQELCQLYGPLLHPWTFEIRKGGMPQGKICKKWSGLLKEGFTDADNFGVTFPPGWCDAHKSLLLAAVFLIDFVHFEKR</sequence>